<evidence type="ECO:0000313" key="1">
    <source>
        <dbReference type="EMBL" id="EGI69706.1"/>
    </source>
</evidence>
<keyword evidence="2" id="KW-1185">Reference proteome</keyword>
<sequence>MGKKCGEDAREMQKKYRKEFSKDLFTGVMSLILGGVAKVRSSEVHFSEEISNIRDWLTVEEEMLRQQSVVVGDVDEIMHLLDKQKSNIGHILSNKTLNIYYCGFSSSFHMNEQTVKAAEKARSSNVGNFAICHSSAVDTSTPKVRLKCLLQGLVVMFFHEKLYRGNNMNVYCKFSQAKVREYIITCPFIPLAFLHLYLGKHQFRGTGMTENNRFVTVALLLISDCEDAEEEIFGRVEGAAYIPELPYMICKINTHEHKVIVSDKRQKKEAIKSFVRDAKCERTCAMDRKESQPSTSAASSMYTGTLQLRFNVLELIRSVLQVMGKFIRNNNACLPHAAFMSVFYQNYHEIVH</sequence>
<organism evidence="2">
    <name type="scientific">Acromyrmex echinatior</name>
    <name type="common">Panamanian leafcutter ant</name>
    <name type="synonym">Acromyrmex octospinosus echinatior</name>
    <dbReference type="NCBI Taxonomy" id="103372"/>
    <lineage>
        <taxon>Eukaryota</taxon>
        <taxon>Metazoa</taxon>
        <taxon>Ecdysozoa</taxon>
        <taxon>Arthropoda</taxon>
        <taxon>Hexapoda</taxon>
        <taxon>Insecta</taxon>
        <taxon>Pterygota</taxon>
        <taxon>Neoptera</taxon>
        <taxon>Endopterygota</taxon>
        <taxon>Hymenoptera</taxon>
        <taxon>Apocrita</taxon>
        <taxon>Aculeata</taxon>
        <taxon>Formicoidea</taxon>
        <taxon>Formicidae</taxon>
        <taxon>Myrmicinae</taxon>
        <taxon>Acromyrmex</taxon>
    </lineage>
</organism>
<evidence type="ECO:0000313" key="2">
    <source>
        <dbReference type="Proteomes" id="UP000007755"/>
    </source>
</evidence>
<dbReference type="Proteomes" id="UP000007755">
    <property type="component" value="Unassembled WGS sequence"/>
</dbReference>
<gene>
    <name evidence="1" type="ORF">G5I_01613</name>
</gene>
<accession>F4W836</accession>
<reference evidence="1" key="1">
    <citation type="submission" date="2011-02" db="EMBL/GenBank/DDBJ databases">
        <title>The genome of the leaf-cutting ant Acromyrmex echinatior suggests key adaptations to social evolution and fungus farming.</title>
        <authorList>
            <person name="Nygaard S."/>
            <person name="Zhang G."/>
        </authorList>
    </citation>
    <scope>NUCLEOTIDE SEQUENCE</scope>
</reference>
<dbReference type="EMBL" id="GL887888">
    <property type="protein sequence ID" value="EGI69706.1"/>
    <property type="molecule type" value="Genomic_DNA"/>
</dbReference>
<protein>
    <submittedName>
        <fullName evidence="1">Uncharacterized protein</fullName>
    </submittedName>
</protein>
<dbReference type="AlphaFoldDB" id="F4W836"/>
<proteinExistence type="predicted"/>
<dbReference type="InParanoid" id="F4W836"/>
<name>F4W836_ACREC</name>